<dbReference type="EMBL" id="CACVKT020001854">
    <property type="protein sequence ID" value="CAC5372564.1"/>
    <property type="molecule type" value="Genomic_DNA"/>
</dbReference>
<dbReference type="PANTHER" id="PTHR35617:SF3">
    <property type="entry name" value="CORE-BINDING (CB) DOMAIN-CONTAINING PROTEIN"/>
    <property type="match status" value="1"/>
</dbReference>
<dbReference type="PANTHER" id="PTHR35617">
    <property type="entry name" value="PHAGE_INTEGRASE DOMAIN-CONTAINING PROTEIN"/>
    <property type="match status" value="1"/>
</dbReference>
<feature type="region of interest" description="Disordered" evidence="2">
    <location>
        <begin position="1"/>
        <end position="72"/>
    </location>
</feature>
<evidence type="ECO:0008006" key="5">
    <source>
        <dbReference type="Google" id="ProtNLM"/>
    </source>
</evidence>
<accession>A0A6J8AS72</accession>
<dbReference type="AlphaFoldDB" id="A0A6J8AS72"/>
<feature type="compositionally biased region" description="Basic and acidic residues" evidence="2">
    <location>
        <begin position="57"/>
        <end position="72"/>
    </location>
</feature>
<evidence type="ECO:0000313" key="4">
    <source>
        <dbReference type="Proteomes" id="UP000507470"/>
    </source>
</evidence>
<gene>
    <name evidence="3" type="ORF">MCOR_10619</name>
</gene>
<dbReference type="InterPro" id="IPR043128">
    <property type="entry name" value="Rev_trsase/Diguanyl_cyclase"/>
</dbReference>
<dbReference type="OrthoDB" id="10064229at2759"/>
<protein>
    <recommendedName>
        <fullName evidence="5">Core-binding (CB) domain-containing protein</fullName>
    </recommendedName>
</protein>
<dbReference type="Gene3D" id="3.10.10.10">
    <property type="entry name" value="HIV Type 1 Reverse Transcriptase, subunit A, domain 1"/>
    <property type="match status" value="1"/>
</dbReference>
<dbReference type="SUPFAM" id="SSF56672">
    <property type="entry name" value="DNA/RNA polymerases"/>
    <property type="match status" value="1"/>
</dbReference>
<feature type="region of interest" description="Disordered" evidence="2">
    <location>
        <begin position="302"/>
        <end position="374"/>
    </location>
</feature>
<name>A0A6J8AS72_MYTCO</name>
<dbReference type="Proteomes" id="UP000507470">
    <property type="component" value="Unassembled WGS sequence"/>
</dbReference>
<sequence>MSDLKNDEVSLEDNSASGDLADELHVDHTADIEEARVSQRKKSKATKYGRKSKKSSKKDDFSSDSESDKELRSVTSETVSNFTYSDKNDIKSYHRFNPHKKEKPGLQFSKDMELFLDDNFNRFIPSHKVQELILNTIPVPSYEGFTIRSIDPLIFSIMGEQSRSTNTQLDKVFVSIQTKLIDTMGPLGNLWMLFEDMRSKIDKGCDDPSAQAHVDNVDFRHILDLLEKTICLVGQSNVAINYQRRLSILQRINNQDSKKARSLLRDKQECLAKNDKHLFGSEFKEELKEWSKTKKEASEMALALGGKKKSHKKKVINFDTPRQVQQSQRWEQKESHQDKPPFQSRASRVIHRGARNSGGRGNSRGNGFHRGNKRGGIRLKHFVKNWEIITSDKKILKDIQNLKVNFQSRPIQLKDPRMTVLNQKEKHLMSTEVREMLTKEVIVPVKPCRDQFLSNWFLVPKKDGGQRPVLNLKQLNQHVMYQHFKMEGLFMIKDLLKVGDFMLKIDLKEAYSVFAHQSKPQKISEVQMGRNLVRVHSPTLRVSTGSKVVHENNETSNRYIAKDGCSYDHISRRHTPHGRKPPKTGNSQKFNIISSSKIRISDKLEKIKLKSNSKDRVMGFQKKFRRNDVLSTNRKGILDKKKCREMLSADIVTVRQLAQLTGKLSSSMEAIFPANLQSRFLQMDQIKGLLKGKSYEQKIILSQTARDELIWWVTKIEEFNGKAIITPCPDIVITSDASNLGWGAFFQDERGTTPTDSNRVSQSCGMENFRGRSTTEGLSKAAAELHEKAWRPGTQLSFKSSWGKWVSWCSEQSVNPFQAPLVTVIEFLTKLFKDGLQYRTINTYRSAISKNHPLIDSLQVVKHPLIIRHMRAIFNKRTPTSKYEFSWDFDIVLNEILSWGTNQALDIKHLSWKLVMLLALFSAGRASEIGMLNCKYMKQQGSLILFELPKLTKTCRPGSKTKSIPFNSFPNEKSLCVVTCINDYMSRTQSWREQGDNIDRSWLLLSVV</sequence>
<evidence type="ECO:0000256" key="1">
    <source>
        <dbReference type="ARBA" id="ARBA00023125"/>
    </source>
</evidence>
<dbReference type="GO" id="GO:0003677">
    <property type="term" value="F:DNA binding"/>
    <property type="evidence" value="ECO:0007669"/>
    <property type="project" value="UniProtKB-KW"/>
</dbReference>
<evidence type="ECO:0000256" key="2">
    <source>
        <dbReference type="SAM" id="MobiDB-lite"/>
    </source>
</evidence>
<keyword evidence="1" id="KW-0238">DNA-binding</keyword>
<keyword evidence="4" id="KW-1185">Reference proteome</keyword>
<feature type="compositionally biased region" description="Polar residues" evidence="2">
    <location>
        <begin position="320"/>
        <end position="329"/>
    </location>
</feature>
<dbReference type="SUPFAM" id="SSF47823">
    <property type="entry name" value="lambda integrase-like, N-terminal domain"/>
    <property type="match status" value="1"/>
</dbReference>
<feature type="compositionally biased region" description="Basic residues" evidence="2">
    <location>
        <begin position="38"/>
        <end position="56"/>
    </location>
</feature>
<feature type="compositionally biased region" description="Basic residues" evidence="2">
    <location>
        <begin position="306"/>
        <end position="315"/>
    </location>
</feature>
<dbReference type="InterPro" id="IPR010998">
    <property type="entry name" value="Integrase_recombinase_N"/>
</dbReference>
<dbReference type="Gene3D" id="1.10.150.130">
    <property type="match status" value="1"/>
</dbReference>
<organism evidence="3 4">
    <name type="scientific">Mytilus coruscus</name>
    <name type="common">Sea mussel</name>
    <dbReference type="NCBI Taxonomy" id="42192"/>
    <lineage>
        <taxon>Eukaryota</taxon>
        <taxon>Metazoa</taxon>
        <taxon>Spiralia</taxon>
        <taxon>Lophotrochozoa</taxon>
        <taxon>Mollusca</taxon>
        <taxon>Bivalvia</taxon>
        <taxon>Autobranchia</taxon>
        <taxon>Pteriomorphia</taxon>
        <taxon>Mytilida</taxon>
        <taxon>Mytiloidea</taxon>
        <taxon>Mytilidae</taxon>
        <taxon>Mytilinae</taxon>
        <taxon>Mytilus</taxon>
    </lineage>
</organism>
<feature type="compositionally biased region" description="Basic and acidic residues" evidence="2">
    <location>
        <begin position="22"/>
        <end position="37"/>
    </location>
</feature>
<evidence type="ECO:0000313" key="3">
    <source>
        <dbReference type="EMBL" id="CAC5372564.1"/>
    </source>
</evidence>
<dbReference type="InterPro" id="IPR043502">
    <property type="entry name" value="DNA/RNA_pol_sf"/>
</dbReference>
<feature type="compositionally biased region" description="Basic and acidic residues" evidence="2">
    <location>
        <begin position="330"/>
        <end position="339"/>
    </location>
</feature>
<proteinExistence type="predicted"/>
<dbReference type="Gene3D" id="3.30.70.270">
    <property type="match status" value="1"/>
</dbReference>
<reference evidence="3 4" key="1">
    <citation type="submission" date="2020-06" db="EMBL/GenBank/DDBJ databases">
        <authorList>
            <person name="Li R."/>
            <person name="Bekaert M."/>
        </authorList>
    </citation>
    <scope>NUCLEOTIDE SEQUENCE [LARGE SCALE GENOMIC DNA]</scope>
    <source>
        <strain evidence="4">wild</strain>
    </source>
</reference>